<feature type="transmembrane region" description="Helical" evidence="5">
    <location>
        <begin position="304"/>
        <end position="327"/>
    </location>
</feature>
<dbReference type="EMBL" id="JH994073">
    <property type="protein sequence ID" value="ELQ74119.1"/>
    <property type="molecule type" value="Genomic_DNA"/>
</dbReference>
<evidence type="ECO:0000256" key="3">
    <source>
        <dbReference type="ARBA" id="ARBA00022989"/>
    </source>
</evidence>
<feature type="transmembrane region" description="Helical" evidence="5">
    <location>
        <begin position="359"/>
        <end position="377"/>
    </location>
</feature>
<name>L7JRR0_TRAHO</name>
<feature type="transmembrane region" description="Helical" evidence="5">
    <location>
        <begin position="198"/>
        <end position="221"/>
    </location>
</feature>
<feature type="transmembrane region" description="Helical" evidence="5">
    <location>
        <begin position="45"/>
        <end position="65"/>
    </location>
</feature>
<keyword evidence="4 5" id="KW-0472">Membrane</keyword>
<dbReference type="InterPro" id="IPR052706">
    <property type="entry name" value="Membrane-Transporter-like"/>
</dbReference>
<dbReference type="Pfam" id="PF00916">
    <property type="entry name" value="Sulfate_transp"/>
    <property type="match status" value="1"/>
</dbReference>
<protein>
    <submittedName>
        <fullName evidence="7">Sulfate Permease (SulP) Family</fullName>
    </submittedName>
</protein>
<dbReference type="STRING" id="72359.L7JRR0"/>
<keyword evidence="2 5" id="KW-0812">Transmembrane</keyword>
<feature type="transmembrane region" description="Helical" evidence="5">
    <location>
        <begin position="6"/>
        <end position="25"/>
    </location>
</feature>
<evidence type="ECO:0000256" key="1">
    <source>
        <dbReference type="ARBA" id="ARBA00004141"/>
    </source>
</evidence>
<feature type="transmembrane region" description="Helical" evidence="5">
    <location>
        <begin position="389"/>
        <end position="422"/>
    </location>
</feature>
<accession>L7JRR0</accession>
<dbReference type="HOGENOM" id="CLU_036921_0_0_1"/>
<dbReference type="AlphaFoldDB" id="L7JRR0"/>
<dbReference type="GO" id="GO:0016020">
    <property type="term" value="C:membrane"/>
    <property type="evidence" value="ECO:0007669"/>
    <property type="project" value="UniProtKB-SubCell"/>
</dbReference>
<feature type="transmembrane region" description="Helical" evidence="5">
    <location>
        <begin position="105"/>
        <end position="127"/>
    </location>
</feature>
<organism evidence="7 8">
    <name type="scientific">Trachipleistophora hominis</name>
    <name type="common">Microsporidian parasite</name>
    <dbReference type="NCBI Taxonomy" id="72359"/>
    <lineage>
        <taxon>Eukaryota</taxon>
        <taxon>Fungi</taxon>
        <taxon>Fungi incertae sedis</taxon>
        <taxon>Microsporidia</taxon>
        <taxon>Pleistophoridae</taxon>
        <taxon>Trachipleistophora</taxon>
    </lineage>
</organism>
<proteinExistence type="predicted"/>
<comment type="subcellular location">
    <subcellularLocation>
        <location evidence="1">Membrane</location>
        <topology evidence="1">Multi-pass membrane protein</topology>
    </subcellularLocation>
</comment>
<feature type="transmembrane region" description="Helical" evidence="5">
    <location>
        <begin position="139"/>
        <end position="160"/>
    </location>
</feature>
<feature type="transmembrane region" description="Helical" evidence="5">
    <location>
        <begin position="172"/>
        <end position="191"/>
    </location>
</feature>
<feature type="transmembrane region" description="Helical" evidence="5">
    <location>
        <begin position="333"/>
        <end position="352"/>
    </location>
</feature>
<gene>
    <name evidence="7" type="ORF">THOM_2963</name>
</gene>
<dbReference type="OMA" id="YIYSTIW"/>
<dbReference type="PANTHER" id="PTHR43310">
    <property type="entry name" value="SULFATE TRANSPORTER YBAR-RELATED"/>
    <property type="match status" value="1"/>
</dbReference>
<feature type="transmembrane region" description="Helical" evidence="5">
    <location>
        <begin position="261"/>
        <end position="283"/>
    </location>
</feature>
<keyword evidence="3 5" id="KW-1133">Transmembrane helix</keyword>
<evidence type="ECO:0000313" key="7">
    <source>
        <dbReference type="EMBL" id="ELQ74119.1"/>
    </source>
</evidence>
<feature type="domain" description="SLC26A/SulP transporter" evidence="6">
    <location>
        <begin position="17"/>
        <end position="393"/>
    </location>
</feature>
<sequence>MNPKRTFSISALISTSLMAIIFQLMDMLSYGRAMFKSDDPEQNIIVQNIGMLCYIYSTIWSQLLFNYFSKIDAAIISSVIVESLPFMEENVGKIINKHTSGLNGYITNFIAILLICSVGFGIVSLLLKYGRAGHLISLIPKAVVNGCLGAIGLTQFPLGWSALVPKGYEKKYWLLCTIAIAVAVILFILQFKLAGADFLIPLYTLIIITLFYGIAFIFVGASDRMQYLRDNNWLPIKEAKILYPNYVLSRIDLSTLNWRSFVYNFFNILTVIFFNSVHIAVNLPAYKISTGVNFDFSDELGTQGFSNLFTFIPCYFVACYSIAFYKAGGTLKIYGYVSALAMILIAVFGLTIKGYVPNFVLSMLPFVMGAGFLYSSFYEPIFTTSIYEYSISVVVCLICWLTGQYIVGVLVGLGICVAYYIIASRRKIALYDSLDVIESDNIKVIVVDYLLCFLTAKRFVLPEYTDILIMDFSRCQGVDWLGMDLIVSCCEKARKVYFIGSPINLRVKRLKDVQNLVLVKDYSCLYFQMSEDV</sequence>
<dbReference type="OrthoDB" id="2190497at2759"/>
<dbReference type="Proteomes" id="UP000011185">
    <property type="component" value="Unassembled WGS sequence"/>
</dbReference>
<evidence type="ECO:0000256" key="2">
    <source>
        <dbReference type="ARBA" id="ARBA00022692"/>
    </source>
</evidence>
<evidence type="ECO:0000313" key="8">
    <source>
        <dbReference type="Proteomes" id="UP000011185"/>
    </source>
</evidence>
<evidence type="ECO:0000256" key="5">
    <source>
        <dbReference type="SAM" id="Phobius"/>
    </source>
</evidence>
<evidence type="ECO:0000256" key="4">
    <source>
        <dbReference type="ARBA" id="ARBA00023136"/>
    </source>
</evidence>
<dbReference type="VEuPathDB" id="MicrosporidiaDB:THOM_2963"/>
<dbReference type="InParanoid" id="L7JRR0"/>
<evidence type="ECO:0000259" key="6">
    <source>
        <dbReference type="Pfam" id="PF00916"/>
    </source>
</evidence>
<keyword evidence="8" id="KW-1185">Reference proteome</keyword>
<dbReference type="InterPro" id="IPR011547">
    <property type="entry name" value="SLC26A/SulP_dom"/>
</dbReference>
<dbReference type="PANTHER" id="PTHR43310:SF4">
    <property type="entry name" value="AFR304WP"/>
    <property type="match status" value="1"/>
</dbReference>
<reference evidence="7 8" key="1">
    <citation type="journal article" date="2012" name="PLoS Pathog.">
        <title>The genome of the obligate intracellular parasite Trachipleistophora hominis: new insights into microsporidian genome dynamics and reductive evolution.</title>
        <authorList>
            <person name="Heinz E."/>
            <person name="Williams T.A."/>
            <person name="Nakjang S."/>
            <person name="Noel C.J."/>
            <person name="Swan D.C."/>
            <person name="Goldberg A.V."/>
            <person name="Harris S.R."/>
            <person name="Weinmaier T."/>
            <person name="Markert S."/>
            <person name="Becher D."/>
            <person name="Bernhardt J."/>
            <person name="Dagan T."/>
            <person name="Hacker C."/>
            <person name="Lucocq J.M."/>
            <person name="Schweder T."/>
            <person name="Rattei T."/>
            <person name="Hall N."/>
            <person name="Hirt R.P."/>
            <person name="Embley T.M."/>
        </authorList>
    </citation>
    <scope>NUCLEOTIDE SEQUENCE [LARGE SCALE GENOMIC DNA]</scope>
</reference>